<dbReference type="PATRIC" id="fig|1476583.3.peg.2989"/>
<reference evidence="2 3" key="1">
    <citation type="submission" date="2014-03" db="EMBL/GenBank/DDBJ databases">
        <title>Draft genome sequence of Deinococcus phoenicis 1P10ME.</title>
        <authorList>
            <person name="Stepanov V.G."/>
            <person name="Vaishampayan P."/>
            <person name="Venkateswaran K."/>
            <person name="Fox G.E."/>
        </authorList>
    </citation>
    <scope>NUCLEOTIDE SEQUENCE [LARGE SCALE GENOMIC DNA]</scope>
    <source>
        <strain evidence="2 3">1P10ME</strain>
    </source>
</reference>
<proteinExistence type="predicted"/>
<feature type="compositionally biased region" description="Pro residues" evidence="1">
    <location>
        <begin position="252"/>
        <end position="263"/>
    </location>
</feature>
<evidence type="ECO:0000256" key="1">
    <source>
        <dbReference type="SAM" id="MobiDB-lite"/>
    </source>
</evidence>
<organism evidence="2 3">
    <name type="scientific">Deinococcus phoenicis</name>
    <dbReference type="NCBI Taxonomy" id="1476583"/>
    <lineage>
        <taxon>Bacteria</taxon>
        <taxon>Thermotogati</taxon>
        <taxon>Deinococcota</taxon>
        <taxon>Deinococci</taxon>
        <taxon>Deinococcales</taxon>
        <taxon>Deinococcaceae</taxon>
        <taxon>Deinococcus</taxon>
    </lineage>
</organism>
<protein>
    <submittedName>
        <fullName evidence="2">Uncharacterized protein</fullName>
    </submittedName>
</protein>
<dbReference type="STRING" id="1476583.DEIPH_ctg055orf0022"/>
<evidence type="ECO:0000313" key="3">
    <source>
        <dbReference type="Proteomes" id="UP000020492"/>
    </source>
</evidence>
<evidence type="ECO:0000313" key="2">
    <source>
        <dbReference type="EMBL" id="EYB66991.1"/>
    </source>
</evidence>
<keyword evidence="3" id="KW-1185">Reference proteome</keyword>
<dbReference type="EMBL" id="JHAC01000053">
    <property type="protein sequence ID" value="EYB66991.1"/>
    <property type="molecule type" value="Genomic_DNA"/>
</dbReference>
<feature type="compositionally biased region" description="Low complexity" evidence="1">
    <location>
        <begin position="1"/>
        <end position="12"/>
    </location>
</feature>
<feature type="region of interest" description="Disordered" evidence="1">
    <location>
        <begin position="247"/>
        <end position="266"/>
    </location>
</feature>
<dbReference type="PROSITE" id="PS00018">
    <property type="entry name" value="EF_HAND_1"/>
    <property type="match status" value="1"/>
</dbReference>
<accession>A0A016QLX7</accession>
<comment type="caution">
    <text evidence="2">The sequence shown here is derived from an EMBL/GenBank/DDBJ whole genome shotgun (WGS) entry which is preliminary data.</text>
</comment>
<gene>
    <name evidence="2" type="ORF">DEIPH_ctg055orf0022</name>
</gene>
<dbReference type="Proteomes" id="UP000020492">
    <property type="component" value="Unassembled WGS sequence"/>
</dbReference>
<dbReference type="AlphaFoldDB" id="A0A016QLX7"/>
<sequence length="749" mass="75755">MAALAAGTALAGPPSVTVDPNKGTNADTVISNQAIATYEDPTGTPGNTSGSVTSNIVTTTVQAKAAFNLTYTTGGDSATTSTLAGAPAAYQKEVVAGQVASFEYVAVNNGNSTQTITLGSQQTGGIGTIKFYSSAPVDPNNDGKITGAELSDPLNIAKEIANNTLTVKPQGDDPLTDKVVETNTGLQNFFMVYVVPDVAPGTKVGATPVGTGQVFDAVSKTNPNQTETASSLYLQYNQVTVYSPTVDTAPPKVTPPTTPPTTPPGVTVTPGTTPVYTDPNNPNTPILPDVAGDVQKAYPRSDSETVAADSVTFNNVVTSSPTSPADTVLLFPTDSSGNPIGTNNGDGTFTLPGDVKVSFGGTGVTLVTGPDGNKYPSVTLPAGTTGTTPSASYTVTVTYPDPDTINPVPVTVLIGADSSNDAGITANGTTTDTIYPAAMKFGDADSVDGSVAAPGTVGDTPTKSANPSATVTFPMDIVNPGEYADTYTLEGYVVVKKYDGTYEVVSVVYSGSGITAGTPVSRTVPLPGGGTTTVSVTPYTTSSVSANGELKDIQASVTLPAGAQAGQTLTVQQTAKANYSTITLTDTNDKITVGAVGSLTVNKYQGVNANATTDAAGQAAKNVFPGDTLKYAVLAKNSYNTDVKQFILKDPNSAATSPFSYAKADTVTASVSLTYDTGAAPTTAANLFYKLNGGAWTAVGTGGAITIPAGTTVTSIEVTSLYGSGTPTDTTGVLPAKATLRLDISLTVK</sequence>
<feature type="region of interest" description="Disordered" evidence="1">
    <location>
        <begin position="1"/>
        <end position="23"/>
    </location>
</feature>
<name>A0A016QLX7_9DEIO</name>
<dbReference type="InterPro" id="IPR018247">
    <property type="entry name" value="EF_Hand_1_Ca_BS"/>
</dbReference>